<comment type="subcellular location">
    <subcellularLocation>
        <location evidence="1">Cell membrane</location>
        <topology evidence="1">Multi-pass membrane protein</topology>
    </subcellularLocation>
</comment>
<evidence type="ECO:0000259" key="9">
    <source>
        <dbReference type="Pfam" id="PF03458"/>
    </source>
</evidence>
<accession>A0A7I0NSZ3</accession>
<feature type="domain" description="Glycine transporter" evidence="9">
    <location>
        <begin position="13"/>
        <end position="84"/>
    </location>
</feature>
<evidence type="ECO:0000313" key="10">
    <source>
        <dbReference type="EMBL" id="QKZ16186.1"/>
    </source>
</evidence>
<evidence type="ECO:0000256" key="3">
    <source>
        <dbReference type="ARBA" id="ARBA00022475"/>
    </source>
</evidence>
<keyword evidence="4 8" id="KW-0812">Transmembrane</keyword>
<evidence type="ECO:0000256" key="1">
    <source>
        <dbReference type="ARBA" id="ARBA00004651"/>
    </source>
</evidence>
<protein>
    <submittedName>
        <fullName evidence="10">Trimeric intracellular cation channel family protein</fullName>
    </submittedName>
</protein>
<dbReference type="AlphaFoldDB" id="A0A7I0NSZ3"/>
<feature type="region of interest" description="Disordered" evidence="7">
    <location>
        <begin position="270"/>
        <end position="315"/>
    </location>
</feature>
<evidence type="ECO:0000313" key="11">
    <source>
        <dbReference type="Proteomes" id="UP000509418"/>
    </source>
</evidence>
<evidence type="ECO:0000256" key="7">
    <source>
        <dbReference type="SAM" id="MobiDB-lite"/>
    </source>
</evidence>
<keyword evidence="5 8" id="KW-1133">Transmembrane helix</keyword>
<dbReference type="PANTHER" id="PTHR30506:SF3">
    <property type="entry name" value="UPF0126 INNER MEMBRANE PROTEIN YADS-RELATED"/>
    <property type="match status" value="1"/>
</dbReference>
<evidence type="ECO:0000256" key="4">
    <source>
        <dbReference type="ARBA" id="ARBA00022692"/>
    </source>
</evidence>
<dbReference type="EMBL" id="CP056041">
    <property type="protein sequence ID" value="QKZ16186.1"/>
    <property type="molecule type" value="Genomic_DNA"/>
</dbReference>
<feature type="compositionally biased region" description="Basic and acidic residues" evidence="7">
    <location>
        <begin position="289"/>
        <end position="308"/>
    </location>
</feature>
<dbReference type="Proteomes" id="UP000509418">
    <property type="component" value="Chromosome"/>
</dbReference>
<evidence type="ECO:0000256" key="6">
    <source>
        <dbReference type="ARBA" id="ARBA00023136"/>
    </source>
</evidence>
<name>A0A7I0NSZ3_STRCX</name>
<dbReference type="GO" id="GO:0005886">
    <property type="term" value="C:plasma membrane"/>
    <property type="evidence" value="ECO:0007669"/>
    <property type="project" value="UniProtKB-SubCell"/>
</dbReference>
<dbReference type="InterPro" id="IPR005115">
    <property type="entry name" value="Gly_transporter"/>
</dbReference>
<keyword evidence="6 8" id="KW-0472">Membrane</keyword>
<proteinExistence type="inferred from homology"/>
<feature type="transmembrane region" description="Helical" evidence="8">
    <location>
        <begin position="128"/>
        <end position="149"/>
    </location>
</feature>
<feature type="transmembrane region" description="Helical" evidence="8">
    <location>
        <begin position="12"/>
        <end position="31"/>
    </location>
</feature>
<feature type="transmembrane region" description="Helical" evidence="8">
    <location>
        <begin position="186"/>
        <end position="206"/>
    </location>
</feature>
<comment type="similarity">
    <text evidence="2">Belongs to the UPF0126 family.</text>
</comment>
<evidence type="ECO:0000256" key="5">
    <source>
        <dbReference type="ARBA" id="ARBA00022989"/>
    </source>
</evidence>
<keyword evidence="3" id="KW-1003">Cell membrane</keyword>
<evidence type="ECO:0000256" key="8">
    <source>
        <dbReference type="SAM" id="Phobius"/>
    </source>
</evidence>
<evidence type="ECO:0000256" key="2">
    <source>
        <dbReference type="ARBA" id="ARBA00008193"/>
    </source>
</evidence>
<organism evidence="10 11">
    <name type="scientific">Streptomyces chartreusis</name>
    <dbReference type="NCBI Taxonomy" id="1969"/>
    <lineage>
        <taxon>Bacteria</taxon>
        <taxon>Bacillati</taxon>
        <taxon>Actinomycetota</taxon>
        <taxon>Actinomycetes</taxon>
        <taxon>Kitasatosporales</taxon>
        <taxon>Streptomycetaceae</taxon>
        <taxon>Streptomyces</taxon>
    </lineage>
</organism>
<feature type="transmembrane region" description="Helical" evidence="8">
    <location>
        <begin position="69"/>
        <end position="86"/>
    </location>
</feature>
<feature type="transmembrane region" description="Helical" evidence="8">
    <location>
        <begin position="37"/>
        <end position="57"/>
    </location>
</feature>
<sequence length="315" mass="33791">MPIEELSGAVQYVMDLIGIFAFALSGAFLAVRKDFDIFGTVILSEAAGLGGGLFRDLVLGITPVAFTDLGYFFTPCVAALIVYFGYRLRHDEKVYEGKPFDISDAAALGLFSVTGTIKALSHGLNSPAAVTLGSASAVGGGVLAYLLAFEQPTLLRWNRDLYALPAFVGATSVAMLYNSALLNVGTAIGASLFAFVLRLLALRYSWRTPRSQFWRNPFAGMRQQPPPASQAPDLAPSMEAEMATLPSVNIGRSTPPPSATDTVTLRRIDMGPLSRRGDGVQPTTPTPGPDRDPRLLLHWPARRDHNGQDHASPGR</sequence>
<gene>
    <name evidence="10" type="ORF">HUT05_01620</name>
</gene>
<reference evidence="10 11" key="1">
    <citation type="submission" date="2020-06" db="EMBL/GenBank/DDBJ databases">
        <title>Genome mining for natural products.</title>
        <authorList>
            <person name="Zhang B."/>
            <person name="Shi J."/>
            <person name="Ge H."/>
        </authorList>
    </citation>
    <scope>NUCLEOTIDE SEQUENCE [LARGE SCALE GENOMIC DNA]</scope>
    <source>
        <strain evidence="10 11">NA02069</strain>
    </source>
</reference>
<dbReference type="PANTHER" id="PTHR30506">
    <property type="entry name" value="INNER MEMBRANE PROTEIN"/>
    <property type="match status" value="1"/>
</dbReference>
<feature type="domain" description="Glycine transporter" evidence="9">
    <location>
        <begin position="102"/>
        <end position="177"/>
    </location>
</feature>
<dbReference type="Pfam" id="PF03458">
    <property type="entry name" value="Gly_transporter"/>
    <property type="match status" value="2"/>
</dbReference>
<keyword evidence="11" id="KW-1185">Reference proteome</keyword>